<accession>A0A0F5L4J2</accession>
<evidence type="ECO:0000313" key="1">
    <source>
        <dbReference type="EMBL" id="KKB77278.1"/>
    </source>
</evidence>
<dbReference type="EMBL" id="LAJF01000137">
    <property type="protein sequence ID" value="KKB77278.1"/>
    <property type="molecule type" value="Genomic_DNA"/>
</dbReference>
<dbReference type="EMBL" id="FQVC01000002">
    <property type="protein sequence ID" value="SHE64419.1"/>
    <property type="molecule type" value="Genomic_DNA"/>
</dbReference>
<organism evidence="1 3">
    <name type="scientific">Devosia limi DSM 17137</name>
    <dbReference type="NCBI Taxonomy" id="1121477"/>
    <lineage>
        <taxon>Bacteria</taxon>
        <taxon>Pseudomonadati</taxon>
        <taxon>Pseudomonadota</taxon>
        <taxon>Alphaproteobacteria</taxon>
        <taxon>Hyphomicrobiales</taxon>
        <taxon>Devosiaceae</taxon>
        <taxon>Devosia</taxon>
    </lineage>
</organism>
<gene>
    <name evidence="2" type="ORF">SAMN02745223_00768</name>
    <name evidence="1" type="ORF">VW29_18055</name>
</gene>
<proteinExistence type="predicted"/>
<dbReference type="STRING" id="1121477.SAMN02745223_00768"/>
<dbReference type="Proteomes" id="UP000184533">
    <property type="component" value="Unassembled WGS sequence"/>
</dbReference>
<evidence type="ECO:0000313" key="3">
    <source>
        <dbReference type="Proteomes" id="UP000033608"/>
    </source>
</evidence>
<dbReference type="AlphaFoldDB" id="A0A0F5L4J2"/>
<name>A0A0F5L4J2_9HYPH</name>
<evidence type="ECO:0000313" key="2">
    <source>
        <dbReference type="EMBL" id="SHE64419.1"/>
    </source>
</evidence>
<evidence type="ECO:0000313" key="4">
    <source>
        <dbReference type="Proteomes" id="UP000184533"/>
    </source>
</evidence>
<reference evidence="2 4" key="2">
    <citation type="submission" date="2016-11" db="EMBL/GenBank/DDBJ databases">
        <authorList>
            <person name="Jaros S."/>
            <person name="Januszkiewicz K."/>
            <person name="Wedrychowicz H."/>
        </authorList>
    </citation>
    <scope>NUCLEOTIDE SEQUENCE [LARGE SCALE GENOMIC DNA]</scope>
    <source>
        <strain evidence="2 4">DSM 17137</strain>
    </source>
</reference>
<dbReference type="RefSeq" id="WP_046136681.1">
    <property type="nucleotide sequence ID" value="NZ_FQVC01000002.1"/>
</dbReference>
<protein>
    <submittedName>
        <fullName evidence="1">Uncharacterized protein</fullName>
    </submittedName>
</protein>
<keyword evidence="3" id="KW-1185">Reference proteome</keyword>
<dbReference type="PATRIC" id="fig|1121477.3.peg.372"/>
<dbReference type="OrthoDB" id="7949682at2"/>
<dbReference type="Proteomes" id="UP000033608">
    <property type="component" value="Unassembled WGS sequence"/>
</dbReference>
<reference evidence="1 3" key="1">
    <citation type="submission" date="2015-03" db="EMBL/GenBank/DDBJ databases">
        <authorList>
            <person name="Hassan Y.I."/>
            <person name="Lepp D."/>
            <person name="Zhou T."/>
        </authorList>
    </citation>
    <scope>NUCLEOTIDE SEQUENCE [LARGE SCALE GENOMIC DNA]</scope>
    <source>
        <strain evidence="1 3">DSM 17137</strain>
    </source>
</reference>
<sequence>MLAISMQPLQIGGQNLAWPHNNGFAIDFENQRALRNSLNVPLTGSFALTRASAKYARRGNGTFEQFGTDIAALTDLGLSLEPAATNHCTWSADLEQSVWHKTAVTLTTGIVDPVGGASAIRVTEGAAHASLSRIAIAVTAGSTYTLTRIVRRGNCDWIRLIVGDSAFANAILAWFNLVDFTTGSMINAGAGYGAISRSIKPIGLGYALLSVTFAAPAGSVNVGITTALADGTITRASIGAGAGIGTCYEHWNTQLETGDASSPIISAATPADRAADSLTLPLAPSIGTLALSFDDGTSQTVSLATALPAAFDRTLIRNLAATA</sequence>